<protein>
    <submittedName>
        <fullName evidence="2">Uncharacterized protein</fullName>
    </submittedName>
</protein>
<dbReference type="AlphaFoldDB" id="A0A8T3AXU7"/>
<dbReference type="Proteomes" id="UP000829196">
    <property type="component" value="Unassembled WGS sequence"/>
</dbReference>
<sequence length="62" mass="7051">MKHRDIVPSKSNSNSDKLRTVRKQKYTSTVKGKEGEKGNTRFARANKLGLGFEKGGEERKRD</sequence>
<keyword evidence="3" id="KW-1185">Reference proteome</keyword>
<proteinExistence type="predicted"/>
<reference evidence="2" key="1">
    <citation type="journal article" date="2022" name="Front. Genet.">
        <title>Chromosome-Scale Assembly of the Dendrobium nobile Genome Provides Insights Into the Molecular Mechanism of the Biosynthesis of the Medicinal Active Ingredient of Dendrobium.</title>
        <authorList>
            <person name="Xu Q."/>
            <person name="Niu S.-C."/>
            <person name="Li K.-L."/>
            <person name="Zheng P.-J."/>
            <person name="Zhang X.-J."/>
            <person name="Jia Y."/>
            <person name="Liu Y."/>
            <person name="Niu Y.-X."/>
            <person name="Yu L.-H."/>
            <person name="Chen D.-F."/>
            <person name="Zhang G.-Q."/>
        </authorList>
    </citation>
    <scope>NUCLEOTIDE SEQUENCE</scope>
    <source>
        <tissue evidence="2">Leaf</tissue>
    </source>
</reference>
<evidence type="ECO:0000256" key="1">
    <source>
        <dbReference type="SAM" id="MobiDB-lite"/>
    </source>
</evidence>
<organism evidence="2 3">
    <name type="scientific">Dendrobium nobile</name>
    <name type="common">Orchid</name>
    <dbReference type="NCBI Taxonomy" id="94219"/>
    <lineage>
        <taxon>Eukaryota</taxon>
        <taxon>Viridiplantae</taxon>
        <taxon>Streptophyta</taxon>
        <taxon>Embryophyta</taxon>
        <taxon>Tracheophyta</taxon>
        <taxon>Spermatophyta</taxon>
        <taxon>Magnoliopsida</taxon>
        <taxon>Liliopsida</taxon>
        <taxon>Asparagales</taxon>
        <taxon>Orchidaceae</taxon>
        <taxon>Epidendroideae</taxon>
        <taxon>Malaxideae</taxon>
        <taxon>Dendrobiinae</taxon>
        <taxon>Dendrobium</taxon>
    </lineage>
</organism>
<accession>A0A8T3AXU7</accession>
<name>A0A8T3AXU7_DENNO</name>
<feature type="region of interest" description="Disordered" evidence="1">
    <location>
        <begin position="1"/>
        <end position="62"/>
    </location>
</feature>
<comment type="caution">
    <text evidence="2">The sequence shown here is derived from an EMBL/GenBank/DDBJ whole genome shotgun (WGS) entry which is preliminary data.</text>
</comment>
<evidence type="ECO:0000313" key="2">
    <source>
        <dbReference type="EMBL" id="KAI0500911.1"/>
    </source>
</evidence>
<evidence type="ECO:0000313" key="3">
    <source>
        <dbReference type="Proteomes" id="UP000829196"/>
    </source>
</evidence>
<dbReference type="EMBL" id="JAGYWB010000013">
    <property type="protein sequence ID" value="KAI0500911.1"/>
    <property type="molecule type" value="Genomic_DNA"/>
</dbReference>
<gene>
    <name evidence="2" type="ORF">KFK09_019129</name>
</gene>